<dbReference type="OrthoDB" id="405928at2759"/>
<reference evidence="3" key="2">
    <citation type="submission" date="2024-04" db="EMBL/GenBank/DDBJ databases">
        <authorList>
            <person name="Chen Y."/>
            <person name="Shah S."/>
            <person name="Dougan E. K."/>
            <person name="Thang M."/>
            <person name="Chan C."/>
        </authorList>
    </citation>
    <scope>NUCLEOTIDE SEQUENCE [LARGE SCALE GENOMIC DNA]</scope>
</reference>
<evidence type="ECO:0000313" key="4">
    <source>
        <dbReference type="Proteomes" id="UP001152797"/>
    </source>
</evidence>
<feature type="compositionally biased region" description="Polar residues" evidence="1">
    <location>
        <begin position="1"/>
        <end position="10"/>
    </location>
</feature>
<name>A0A9P1CXW8_9DINO</name>
<feature type="compositionally biased region" description="Gly residues" evidence="1">
    <location>
        <begin position="32"/>
        <end position="45"/>
    </location>
</feature>
<protein>
    <submittedName>
        <fullName evidence="2">Uncharacterized protein</fullName>
    </submittedName>
</protein>
<proteinExistence type="predicted"/>
<dbReference type="EMBL" id="CAMXCT030002668">
    <property type="protein sequence ID" value="CAL4786987.1"/>
    <property type="molecule type" value="Genomic_DNA"/>
</dbReference>
<feature type="compositionally biased region" description="Gly residues" evidence="1">
    <location>
        <begin position="63"/>
        <end position="72"/>
    </location>
</feature>
<keyword evidence="4" id="KW-1185">Reference proteome</keyword>
<dbReference type="Proteomes" id="UP001152797">
    <property type="component" value="Unassembled WGS sequence"/>
</dbReference>
<evidence type="ECO:0000256" key="1">
    <source>
        <dbReference type="SAM" id="MobiDB-lite"/>
    </source>
</evidence>
<feature type="region of interest" description="Disordered" evidence="1">
    <location>
        <begin position="1"/>
        <end position="94"/>
    </location>
</feature>
<gene>
    <name evidence="2" type="ORF">C1SCF055_LOCUS25853</name>
</gene>
<dbReference type="AlphaFoldDB" id="A0A9P1CXW8"/>
<comment type="caution">
    <text evidence="2">The sequence shown here is derived from an EMBL/GenBank/DDBJ whole genome shotgun (WGS) entry which is preliminary data.</text>
</comment>
<dbReference type="EMBL" id="CAMXCT020002668">
    <property type="protein sequence ID" value="CAL1153050.1"/>
    <property type="molecule type" value="Genomic_DNA"/>
</dbReference>
<sequence>MKGVQQTQWKPSYKGFSAGGNWGQTGAKGADPAGGNGKGKGGGWGWNSWDSKGGDKGWDKGWGKGGWGWGGKGRSRPPSGPTLSRARVTSEPVTGEVTEWKGKYGWIRPTVPVEHPQAARRQGLIYVSMSDLQGGLEALTVGSLCQFHVFCDASGLGAEEVIGS</sequence>
<evidence type="ECO:0000313" key="3">
    <source>
        <dbReference type="EMBL" id="CAL1153050.1"/>
    </source>
</evidence>
<evidence type="ECO:0000313" key="2">
    <source>
        <dbReference type="EMBL" id="CAI3999675.1"/>
    </source>
</evidence>
<accession>A0A9P1CXW8</accession>
<feature type="compositionally biased region" description="Basic and acidic residues" evidence="1">
    <location>
        <begin position="52"/>
        <end position="62"/>
    </location>
</feature>
<dbReference type="EMBL" id="CAMXCT010002668">
    <property type="protein sequence ID" value="CAI3999675.1"/>
    <property type="molecule type" value="Genomic_DNA"/>
</dbReference>
<reference evidence="2" key="1">
    <citation type="submission" date="2022-10" db="EMBL/GenBank/DDBJ databases">
        <authorList>
            <person name="Chen Y."/>
            <person name="Dougan E. K."/>
            <person name="Chan C."/>
            <person name="Rhodes N."/>
            <person name="Thang M."/>
        </authorList>
    </citation>
    <scope>NUCLEOTIDE SEQUENCE</scope>
</reference>
<organism evidence="2">
    <name type="scientific">Cladocopium goreaui</name>
    <dbReference type="NCBI Taxonomy" id="2562237"/>
    <lineage>
        <taxon>Eukaryota</taxon>
        <taxon>Sar</taxon>
        <taxon>Alveolata</taxon>
        <taxon>Dinophyceae</taxon>
        <taxon>Suessiales</taxon>
        <taxon>Symbiodiniaceae</taxon>
        <taxon>Cladocopium</taxon>
    </lineage>
</organism>